<name>A0A5N6ZTN0_9EURO</name>
<evidence type="ECO:0000313" key="1">
    <source>
        <dbReference type="EMBL" id="KAE8360971.1"/>
    </source>
</evidence>
<proteinExistence type="predicted"/>
<keyword evidence="2" id="KW-1185">Reference proteome</keyword>
<reference evidence="1 2" key="1">
    <citation type="submission" date="2019-04" db="EMBL/GenBank/DDBJ databases">
        <title>Friends and foes A comparative genomics studyof 23 Aspergillus species from section Flavi.</title>
        <authorList>
            <consortium name="DOE Joint Genome Institute"/>
            <person name="Kjaerbolling I."/>
            <person name="Vesth T."/>
            <person name="Frisvad J.C."/>
            <person name="Nybo J.L."/>
            <person name="Theobald S."/>
            <person name="Kildgaard S."/>
            <person name="Isbrandt T."/>
            <person name="Kuo A."/>
            <person name="Sato A."/>
            <person name="Lyhne E.K."/>
            <person name="Kogle M.E."/>
            <person name="Wiebenga A."/>
            <person name="Kun R.S."/>
            <person name="Lubbers R.J."/>
            <person name="Makela M.R."/>
            <person name="Barry K."/>
            <person name="Chovatia M."/>
            <person name="Clum A."/>
            <person name="Daum C."/>
            <person name="Haridas S."/>
            <person name="He G."/>
            <person name="LaButti K."/>
            <person name="Lipzen A."/>
            <person name="Mondo S."/>
            <person name="Riley R."/>
            <person name="Salamov A."/>
            <person name="Simmons B.A."/>
            <person name="Magnuson J.K."/>
            <person name="Henrissat B."/>
            <person name="Mortensen U.H."/>
            <person name="Larsen T.O."/>
            <person name="Devries R.P."/>
            <person name="Grigoriev I.V."/>
            <person name="Machida M."/>
            <person name="Baker S.E."/>
            <person name="Andersen M.R."/>
        </authorList>
    </citation>
    <scope>NUCLEOTIDE SEQUENCE [LARGE SCALE GENOMIC DNA]</scope>
    <source>
        <strain evidence="1 2">CBS 763.97</strain>
    </source>
</reference>
<dbReference type="Proteomes" id="UP000326268">
    <property type="component" value="Unassembled WGS sequence"/>
</dbReference>
<dbReference type="EMBL" id="ML737752">
    <property type="protein sequence ID" value="KAE8360971.1"/>
    <property type="molecule type" value="Genomic_DNA"/>
</dbReference>
<dbReference type="RefSeq" id="XP_031924052.1">
    <property type="nucleotide sequence ID" value="XM_032068143.1"/>
</dbReference>
<organism evidence="1 2">
    <name type="scientific">Aspergillus caelatus</name>
    <dbReference type="NCBI Taxonomy" id="61420"/>
    <lineage>
        <taxon>Eukaryota</taxon>
        <taxon>Fungi</taxon>
        <taxon>Dikarya</taxon>
        <taxon>Ascomycota</taxon>
        <taxon>Pezizomycotina</taxon>
        <taxon>Eurotiomycetes</taxon>
        <taxon>Eurotiomycetidae</taxon>
        <taxon>Eurotiales</taxon>
        <taxon>Aspergillaceae</taxon>
        <taxon>Aspergillus</taxon>
        <taxon>Aspergillus subgen. Circumdati</taxon>
    </lineage>
</organism>
<dbReference type="GeneID" id="43652589"/>
<sequence length="60" mass="6579">MCHLTKGAATMITVEGQLHHQRISSSQRVRVPSTTLKPAARVRMHIVSLPASLVKTSFVL</sequence>
<gene>
    <name evidence="1" type="ORF">BDV27DRAFT_133688</name>
</gene>
<accession>A0A5N6ZTN0</accession>
<protein>
    <submittedName>
        <fullName evidence="1">Uncharacterized protein</fullName>
    </submittedName>
</protein>
<evidence type="ECO:0000313" key="2">
    <source>
        <dbReference type="Proteomes" id="UP000326268"/>
    </source>
</evidence>
<dbReference type="AlphaFoldDB" id="A0A5N6ZTN0"/>